<evidence type="ECO:0000256" key="1">
    <source>
        <dbReference type="SAM" id="MobiDB-lite"/>
    </source>
</evidence>
<dbReference type="NCBIfam" id="TIGR04398">
    <property type="entry name" value="SLAP_DUP"/>
    <property type="match status" value="2"/>
</dbReference>
<feature type="compositionally biased region" description="Basic residues" evidence="1">
    <location>
        <begin position="1"/>
        <end position="12"/>
    </location>
</feature>
<proteinExistence type="predicted"/>
<organism evidence="2 3">
    <name type="scientific">Alkalibacillus flavidus</name>
    <dbReference type="NCBI Taxonomy" id="546021"/>
    <lineage>
        <taxon>Bacteria</taxon>
        <taxon>Bacillati</taxon>
        <taxon>Bacillota</taxon>
        <taxon>Bacilli</taxon>
        <taxon>Bacillales</taxon>
        <taxon>Bacillaceae</taxon>
        <taxon>Alkalibacillus</taxon>
    </lineage>
</organism>
<feature type="region of interest" description="Disordered" evidence="1">
    <location>
        <begin position="1"/>
        <end position="22"/>
    </location>
</feature>
<evidence type="ECO:0000313" key="2">
    <source>
        <dbReference type="EMBL" id="MET3683012.1"/>
    </source>
</evidence>
<accession>A0ABV2KV65</accession>
<dbReference type="EMBL" id="JBEPMX010000004">
    <property type="protein sequence ID" value="MET3683012.1"/>
    <property type="molecule type" value="Genomic_DNA"/>
</dbReference>
<gene>
    <name evidence="2" type="ORF">ABID56_001102</name>
</gene>
<protein>
    <submittedName>
        <fullName evidence="2">Accessory Sec system S-layer assembly protein</fullName>
    </submittedName>
</protein>
<keyword evidence="3" id="KW-1185">Reference proteome</keyword>
<dbReference type="Proteomes" id="UP001549167">
    <property type="component" value="Unassembled WGS sequence"/>
</dbReference>
<dbReference type="NCBIfam" id="TIGR04399">
    <property type="entry name" value="acc_Sec_SLAP"/>
    <property type="match status" value="1"/>
</dbReference>
<comment type="caution">
    <text evidence="2">The sequence shown here is derived from an EMBL/GenBank/DDBJ whole genome shotgun (WGS) entry which is preliminary data.</text>
</comment>
<reference evidence="2 3" key="1">
    <citation type="submission" date="2024-06" db="EMBL/GenBank/DDBJ databases">
        <title>Genomic Encyclopedia of Type Strains, Phase IV (KMG-IV): sequencing the most valuable type-strain genomes for metagenomic binning, comparative biology and taxonomic classification.</title>
        <authorList>
            <person name="Goeker M."/>
        </authorList>
    </citation>
    <scope>NUCLEOTIDE SEQUENCE [LARGE SCALE GENOMIC DNA]</scope>
    <source>
        <strain evidence="2 3">DSM 23520</strain>
    </source>
</reference>
<evidence type="ECO:0000313" key="3">
    <source>
        <dbReference type="Proteomes" id="UP001549167"/>
    </source>
</evidence>
<dbReference type="InterPro" id="IPR030911">
    <property type="entry name" value="Sec_acc_SLAP"/>
</dbReference>
<dbReference type="InterPro" id="IPR030910">
    <property type="entry name" value="SLAP_dom"/>
</dbReference>
<dbReference type="RefSeq" id="WP_354219609.1">
    <property type="nucleotide sequence ID" value="NZ_JBEPMX010000004.1"/>
</dbReference>
<sequence>MNPFKHLGRKAKGQNTTVDADQVLTDVDDQQTEHEVHPELSLHPQWTVEEEDRYVYQFQNNDLEPLKPNQLSLAGFELNVTDKKTVEVGAFVRHSLAKGITLEQASIILLDQDGNKLAKKQFDLSNLGKLPAKSSRPWLFEFGQNDLYVGLDDLPSENFQLAFELKKKHQLDLAESWEQSLATRDKDKLKEITQSLEPPKPGEVNFMGLEAKHKDDGTLQVTMLIRNGSDKSLNLEQVPLVVEDATGDVIAKGGFKLDNFQVQANTSKPWNFIFPSDLITKDEPDLSKWKAYPPQNQ</sequence>
<name>A0ABV2KV65_9BACI</name>